<evidence type="ECO:0000313" key="6">
    <source>
        <dbReference type="EMBL" id="KAJ3556970.1"/>
    </source>
</evidence>
<reference evidence="6" key="1">
    <citation type="submission" date="2022-07" db="EMBL/GenBank/DDBJ databases">
        <title>Genome Sequence of Leucocoprinus birnbaumii.</title>
        <authorList>
            <person name="Buettner E."/>
        </authorList>
    </citation>
    <scope>NUCLEOTIDE SEQUENCE</scope>
    <source>
        <strain evidence="6">VT141</strain>
    </source>
</reference>
<feature type="domain" description="TOG" evidence="5">
    <location>
        <begin position="2"/>
        <end position="236"/>
    </location>
</feature>
<dbReference type="InterPro" id="IPR011989">
    <property type="entry name" value="ARM-like"/>
</dbReference>
<dbReference type="FunFam" id="1.25.10.10:FF:000063">
    <property type="entry name" value="Putative cytoskeleton-associated protein 5"/>
    <property type="match status" value="1"/>
</dbReference>
<dbReference type="GO" id="GO:0051315">
    <property type="term" value="P:attachment of mitotic spindle microtubules to kinetochore"/>
    <property type="evidence" value="ECO:0007669"/>
    <property type="project" value="UniProtKB-ARBA"/>
</dbReference>
<name>A0AAD5VI74_9AGAR</name>
<dbReference type="GO" id="GO:0099070">
    <property type="term" value="C:static microtubule bundle"/>
    <property type="evidence" value="ECO:0007669"/>
    <property type="project" value="UniProtKB-ARBA"/>
</dbReference>
<comment type="subcellular location">
    <subcellularLocation>
        <location evidence="1">Cytoplasm</location>
        <location evidence="1">Cytoskeleton</location>
    </subcellularLocation>
</comment>
<evidence type="ECO:0000256" key="2">
    <source>
        <dbReference type="ARBA" id="ARBA00022490"/>
    </source>
</evidence>
<feature type="compositionally biased region" description="Acidic residues" evidence="4">
    <location>
        <begin position="261"/>
        <end position="271"/>
    </location>
</feature>
<protein>
    <recommendedName>
        <fullName evidence="5">TOG domain-containing protein</fullName>
    </recommendedName>
</protein>
<feature type="region of interest" description="Disordered" evidence="4">
    <location>
        <begin position="248"/>
        <end position="275"/>
    </location>
</feature>
<keyword evidence="7" id="KW-1185">Reference proteome</keyword>
<dbReference type="PANTHER" id="PTHR12609">
    <property type="entry name" value="MICROTUBULE ASSOCIATED PROTEIN XMAP215"/>
    <property type="match status" value="1"/>
</dbReference>
<dbReference type="Proteomes" id="UP001213000">
    <property type="component" value="Unassembled WGS sequence"/>
</dbReference>
<feature type="compositionally biased region" description="Low complexity" evidence="4">
    <location>
        <begin position="552"/>
        <end position="563"/>
    </location>
</feature>
<accession>A0AAD5VI74</accession>
<dbReference type="InterPro" id="IPR034085">
    <property type="entry name" value="TOG"/>
</dbReference>
<dbReference type="GO" id="GO:0051010">
    <property type="term" value="F:microtubule plus-end binding"/>
    <property type="evidence" value="ECO:0007669"/>
    <property type="project" value="InterPro"/>
</dbReference>
<proteinExistence type="predicted"/>
<dbReference type="EMBL" id="JANIEX010001528">
    <property type="protein sequence ID" value="KAJ3556970.1"/>
    <property type="molecule type" value="Genomic_DNA"/>
</dbReference>
<feature type="domain" description="TOG" evidence="5">
    <location>
        <begin position="276"/>
        <end position="511"/>
    </location>
</feature>
<dbReference type="GO" id="GO:0046785">
    <property type="term" value="P:microtubule polymerization"/>
    <property type="evidence" value="ECO:0007669"/>
    <property type="project" value="InterPro"/>
</dbReference>
<dbReference type="GO" id="GO:0000022">
    <property type="term" value="P:mitotic spindle elongation"/>
    <property type="evidence" value="ECO:0007669"/>
    <property type="project" value="UniProtKB-ARBA"/>
</dbReference>
<gene>
    <name evidence="6" type="ORF">NP233_g11852</name>
</gene>
<feature type="compositionally biased region" description="Low complexity" evidence="4">
    <location>
        <begin position="523"/>
        <end position="535"/>
    </location>
</feature>
<dbReference type="InterPro" id="IPR016024">
    <property type="entry name" value="ARM-type_fold"/>
</dbReference>
<evidence type="ECO:0000256" key="1">
    <source>
        <dbReference type="ARBA" id="ARBA00004245"/>
    </source>
</evidence>
<comment type="caution">
    <text evidence="6">The sequence shown here is derived from an EMBL/GenBank/DDBJ whole genome shotgun (WGS) entry which is preliminary data.</text>
</comment>
<dbReference type="GO" id="GO:0005881">
    <property type="term" value="C:cytoplasmic microtubule"/>
    <property type="evidence" value="ECO:0007669"/>
    <property type="project" value="UniProtKB-ARBA"/>
</dbReference>
<dbReference type="Gene3D" id="1.25.10.10">
    <property type="entry name" value="Leucine-rich Repeat Variant"/>
    <property type="match status" value="2"/>
</dbReference>
<evidence type="ECO:0000259" key="5">
    <source>
        <dbReference type="SMART" id="SM01349"/>
    </source>
</evidence>
<dbReference type="SMART" id="SM01349">
    <property type="entry name" value="TOG"/>
    <property type="match status" value="2"/>
</dbReference>
<organism evidence="6 7">
    <name type="scientific">Leucocoprinus birnbaumii</name>
    <dbReference type="NCBI Taxonomy" id="56174"/>
    <lineage>
        <taxon>Eukaryota</taxon>
        <taxon>Fungi</taxon>
        <taxon>Dikarya</taxon>
        <taxon>Basidiomycota</taxon>
        <taxon>Agaricomycotina</taxon>
        <taxon>Agaricomycetes</taxon>
        <taxon>Agaricomycetidae</taxon>
        <taxon>Agaricales</taxon>
        <taxon>Agaricineae</taxon>
        <taxon>Agaricaceae</taxon>
        <taxon>Leucocoprinus</taxon>
    </lineage>
</organism>
<dbReference type="FunFam" id="1.25.10.10:FF:000019">
    <property type="entry name" value="Cytoskeleton-associated protein 5"/>
    <property type="match status" value="1"/>
</dbReference>
<evidence type="ECO:0000256" key="4">
    <source>
        <dbReference type="SAM" id="MobiDB-lite"/>
    </source>
</evidence>
<dbReference type="InterPro" id="IPR045110">
    <property type="entry name" value="XMAP215"/>
</dbReference>
<dbReference type="SUPFAM" id="SSF48371">
    <property type="entry name" value="ARM repeat"/>
    <property type="match status" value="1"/>
</dbReference>
<keyword evidence="2" id="KW-0963">Cytoplasm</keyword>
<evidence type="ECO:0000256" key="3">
    <source>
        <dbReference type="ARBA" id="ARBA00023212"/>
    </source>
</evidence>
<dbReference type="GO" id="GO:0044732">
    <property type="term" value="C:mitotic spindle pole body"/>
    <property type="evidence" value="ECO:0007669"/>
    <property type="project" value="UniProtKB-ARBA"/>
</dbReference>
<dbReference type="InterPro" id="IPR048491">
    <property type="entry name" value="XMAP215_CLASP_TOG"/>
</dbReference>
<dbReference type="AlphaFoldDB" id="A0AAD5VI74"/>
<keyword evidence="3" id="KW-0206">Cytoskeleton</keyword>
<dbReference type="GO" id="GO:1990571">
    <property type="term" value="P:meiotic centromere clustering"/>
    <property type="evidence" value="ECO:0007669"/>
    <property type="project" value="UniProtKB-ARBA"/>
</dbReference>
<evidence type="ECO:0000313" key="7">
    <source>
        <dbReference type="Proteomes" id="UP001213000"/>
    </source>
</evidence>
<feature type="region of interest" description="Disordered" evidence="4">
    <location>
        <begin position="509"/>
        <end position="580"/>
    </location>
</feature>
<dbReference type="Pfam" id="PF21041">
    <property type="entry name" value="XMAP215_CLASP_TOG"/>
    <property type="match status" value="2"/>
</dbReference>
<dbReference type="GO" id="GO:0030951">
    <property type="term" value="P:establishment or maintenance of microtubule cytoskeleton polarity"/>
    <property type="evidence" value="ECO:0007669"/>
    <property type="project" value="InterPro"/>
</dbReference>
<dbReference type="GO" id="GO:0061863">
    <property type="term" value="F:microtubule plus end polymerase"/>
    <property type="evidence" value="ECO:0007669"/>
    <property type="project" value="InterPro"/>
</dbReference>
<dbReference type="GO" id="GO:1990498">
    <property type="term" value="C:mitotic spindle microtubule"/>
    <property type="evidence" value="ECO:0007669"/>
    <property type="project" value="UniProtKB-ARBA"/>
</dbReference>
<sequence length="580" mass="62490">MDGPPPPEEDFSALSIADRLAHKNWKARVSAYESLVRSFQTSASDTDPVFKPYIASPDLLKKIATDANAVAQEKGVECLVAFVKFAGETAAKTRDVVVPALVDKCLGSTRAGTKNNALELILQYVEVENGGAGVVENILVGLSSKQPKAVAGSVVALKEVVRKFGLQVTPSPPILKALPKIFAHNDKTVRAEGTNLAHVIYQYMGPAIEPWLNDLKPVQVKELKEAFEGMESEGRGKGTLKAERLTRAQAREAETQVGDSGDQEEEAAPEELDPRAFSEEVDIVPKMPNNFYGNFKSSKWKERKEALDDLMTLLKASPRIKDSPELGELAKSLATCIHKDVNINCVMVAANCLEELAKGMTSALARYRESLIPPMLERLKERKANITDAIGNALDAVFQTTTIVDVLPDLEPALKNKNPQVKEGTLKFLGRCLSTSKIPVPPAQIKPLADNLATLLEDGFEGARNEAATCFGTLMKMVGERPLNAVMENIADVRKVKVKEAFENATVKCKAGAAPASRPPASAPAAKKAAPVKSKPSPPKDNQDGPPPPSTKQPDPDALLLADDPPKKPLGKPPARLMVS</sequence>